<organism evidence="1 2">
    <name type="scientific">Diploptera punctata</name>
    <name type="common">Pacific beetle cockroach</name>
    <dbReference type="NCBI Taxonomy" id="6984"/>
    <lineage>
        <taxon>Eukaryota</taxon>
        <taxon>Metazoa</taxon>
        <taxon>Ecdysozoa</taxon>
        <taxon>Arthropoda</taxon>
        <taxon>Hexapoda</taxon>
        <taxon>Insecta</taxon>
        <taxon>Pterygota</taxon>
        <taxon>Neoptera</taxon>
        <taxon>Polyneoptera</taxon>
        <taxon>Dictyoptera</taxon>
        <taxon>Blattodea</taxon>
        <taxon>Blaberoidea</taxon>
        <taxon>Blaberidae</taxon>
        <taxon>Diplopterinae</taxon>
        <taxon>Diploptera</taxon>
    </lineage>
</organism>
<feature type="non-terminal residue" evidence="1">
    <location>
        <position position="53"/>
    </location>
</feature>
<evidence type="ECO:0000313" key="2">
    <source>
        <dbReference type="Proteomes" id="UP001233999"/>
    </source>
</evidence>
<evidence type="ECO:0000313" key="1">
    <source>
        <dbReference type="EMBL" id="KAJ9585394.1"/>
    </source>
</evidence>
<accession>A0AAD7ZR90</accession>
<gene>
    <name evidence="1" type="ORF">L9F63_002808</name>
</gene>
<dbReference type="Proteomes" id="UP001233999">
    <property type="component" value="Unassembled WGS sequence"/>
</dbReference>
<comment type="caution">
    <text evidence="1">The sequence shown here is derived from an EMBL/GenBank/DDBJ whole genome shotgun (WGS) entry which is preliminary data.</text>
</comment>
<name>A0AAD7ZR90_DIPPU</name>
<proteinExistence type="predicted"/>
<sequence length="53" mass="5701">TPNHTSQSLCNVLKVNFETTSSKDIHAAFSLSSIEFLNAVSDIIPSLIPVINS</sequence>
<dbReference type="EMBL" id="JASPKZ010007276">
    <property type="protein sequence ID" value="KAJ9585394.1"/>
    <property type="molecule type" value="Genomic_DNA"/>
</dbReference>
<reference evidence="1" key="1">
    <citation type="journal article" date="2023" name="IScience">
        <title>Live-bearing cockroach genome reveals convergent evolutionary mechanisms linked to viviparity in insects and beyond.</title>
        <authorList>
            <person name="Fouks B."/>
            <person name="Harrison M.C."/>
            <person name="Mikhailova A.A."/>
            <person name="Marchal E."/>
            <person name="English S."/>
            <person name="Carruthers M."/>
            <person name="Jennings E.C."/>
            <person name="Chiamaka E.L."/>
            <person name="Frigard R.A."/>
            <person name="Pippel M."/>
            <person name="Attardo G.M."/>
            <person name="Benoit J.B."/>
            <person name="Bornberg-Bauer E."/>
            <person name="Tobe S.S."/>
        </authorList>
    </citation>
    <scope>NUCLEOTIDE SEQUENCE</scope>
    <source>
        <strain evidence="1">Stay&amp;Tobe</strain>
    </source>
</reference>
<protein>
    <submittedName>
        <fullName evidence="1">Uncharacterized protein</fullName>
    </submittedName>
</protein>
<dbReference type="AlphaFoldDB" id="A0AAD7ZR90"/>
<feature type="non-terminal residue" evidence="1">
    <location>
        <position position="1"/>
    </location>
</feature>
<reference evidence="1" key="2">
    <citation type="submission" date="2023-05" db="EMBL/GenBank/DDBJ databases">
        <authorList>
            <person name="Fouks B."/>
        </authorList>
    </citation>
    <scope>NUCLEOTIDE SEQUENCE</scope>
    <source>
        <strain evidence="1">Stay&amp;Tobe</strain>
        <tissue evidence="1">Testes</tissue>
    </source>
</reference>
<keyword evidence="2" id="KW-1185">Reference proteome</keyword>